<dbReference type="InterPro" id="IPR037401">
    <property type="entry name" value="SnoaL-like"/>
</dbReference>
<feature type="domain" description="SnoaL-like" evidence="1">
    <location>
        <begin position="9"/>
        <end position="110"/>
    </location>
</feature>
<dbReference type="SUPFAM" id="SSF54427">
    <property type="entry name" value="NTF2-like"/>
    <property type="match status" value="1"/>
</dbReference>
<dbReference type="EMBL" id="QDGB01000333">
    <property type="protein sequence ID" value="RQX13043.1"/>
    <property type="molecule type" value="Genomic_DNA"/>
</dbReference>
<accession>A0A3N9XZN9</accession>
<evidence type="ECO:0000259" key="1">
    <source>
        <dbReference type="Pfam" id="PF12680"/>
    </source>
</evidence>
<proteinExistence type="predicted"/>
<name>A0A3N9XZN9_9ACTN</name>
<gene>
    <name evidence="2" type="ORF">DDE19_27025</name>
</gene>
<protein>
    <submittedName>
        <fullName evidence="2">Nuclear transport factor 2 family protein</fullName>
    </submittedName>
</protein>
<organism evidence="2 3">
    <name type="scientific">Micromonospora ureilytica</name>
    <dbReference type="NCBI Taxonomy" id="709868"/>
    <lineage>
        <taxon>Bacteria</taxon>
        <taxon>Bacillati</taxon>
        <taxon>Actinomycetota</taxon>
        <taxon>Actinomycetes</taxon>
        <taxon>Micromonosporales</taxon>
        <taxon>Micromonosporaceae</taxon>
        <taxon>Micromonospora</taxon>
    </lineage>
</organism>
<dbReference type="RefSeq" id="WP_124822097.1">
    <property type="nucleotide sequence ID" value="NZ_QDGB01000333.1"/>
</dbReference>
<dbReference type="OrthoDB" id="3681559at2"/>
<evidence type="ECO:0000313" key="2">
    <source>
        <dbReference type="EMBL" id="RQX13043.1"/>
    </source>
</evidence>
<reference evidence="2 3" key="1">
    <citation type="submission" date="2018-04" db="EMBL/GenBank/DDBJ databases">
        <title>Micromonosporas from Atacama Desert.</title>
        <authorList>
            <person name="Carro L."/>
            <person name="Klenk H.-P."/>
            <person name="Goodfellow M."/>
        </authorList>
    </citation>
    <scope>NUCLEOTIDE SEQUENCE [LARGE SCALE GENOMIC DNA]</scope>
    <source>
        <strain evidence="2 3">LB19</strain>
    </source>
</reference>
<sequence length="125" mass="13927">MAQSNDTLVREFVEAFNTKDADRLVPYLHPQVVFHAYGDQEVRGRDAVVEVWRGVFGTFPEVQFATVHQAVDGDVVIAEQVHGLGLPGRPVAPVMNMAIYEIRDGKIAAWRAYTNPEYAQKLVTG</sequence>
<dbReference type="Pfam" id="PF12680">
    <property type="entry name" value="SnoaL_2"/>
    <property type="match status" value="1"/>
</dbReference>
<dbReference type="Gene3D" id="3.10.450.50">
    <property type="match status" value="1"/>
</dbReference>
<evidence type="ECO:0000313" key="3">
    <source>
        <dbReference type="Proteomes" id="UP000278981"/>
    </source>
</evidence>
<dbReference type="AlphaFoldDB" id="A0A3N9XZN9"/>
<comment type="caution">
    <text evidence="2">The sequence shown here is derived from an EMBL/GenBank/DDBJ whole genome shotgun (WGS) entry which is preliminary data.</text>
</comment>
<dbReference type="InterPro" id="IPR032710">
    <property type="entry name" value="NTF2-like_dom_sf"/>
</dbReference>
<dbReference type="Proteomes" id="UP000278981">
    <property type="component" value="Unassembled WGS sequence"/>
</dbReference>